<evidence type="ECO:0000313" key="2">
    <source>
        <dbReference type="EMBL" id="OAQ22216.1"/>
    </source>
</evidence>
<organism evidence="3 4">
    <name type="scientific">Linnemannia elongata AG-77</name>
    <dbReference type="NCBI Taxonomy" id="1314771"/>
    <lineage>
        <taxon>Eukaryota</taxon>
        <taxon>Fungi</taxon>
        <taxon>Fungi incertae sedis</taxon>
        <taxon>Mucoromycota</taxon>
        <taxon>Mortierellomycotina</taxon>
        <taxon>Mortierellomycetes</taxon>
        <taxon>Mortierellales</taxon>
        <taxon>Mortierellaceae</taxon>
        <taxon>Linnemannia</taxon>
    </lineage>
</organism>
<evidence type="ECO:0000313" key="1">
    <source>
        <dbReference type="EMBL" id="OAQ22215.1"/>
    </source>
</evidence>
<dbReference type="OrthoDB" id="2473784at2759"/>
<dbReference type="EMBL" id="KV442198">
    <property type="protein sequence ID" value="OAQ22216.1"/>
    <property type="molecule type" value="Genomic_DNA"/>
</dbReference>
<gene>
    <name evidence="1" type="ORF">K457DRAFT_1911812</name>
    <name evidence="2" type="ORF">K457DRAFT_1911813</name>
    <name evidence="3" type="ORF">K457DRAFT_26267</name>
</gene>
<evidence type="ECO:0000313" key="3">
    <source>
        <dbReference type="EMBL" id="OAQ22315.1"/>
    </source>
</evidence>
<dbReference type="EMBL" id="KV442181">
    <property type="protein sequence ID" value="OAQ22315.1"/>
    <property type="molecule type" value="Genomic_DNA"/>
</dbReference>
<keyword evidence="4" id="KW-1185">Reference proteome</keyword>
<proteinExistence type="predicted"/>
<dbReference type="Proteomes" id="UP000078512">
    <property type="component" value="Unassembled WGS sequence"/>
</dbReference>
<dbReference type="AlphaFoldDB" id="A0A197JB31"/>
<sequence length="119" mass="12724">MPASQLLVVVLADLHKAVENSLVVNTAGAAVPVATVLAAHDRGELAVSAKAPLRERVSRDLILVGAHGDQEGGGSNREEGGDFEGHFLSWWKAAIRKDFKETSQPRHFIFSLATPSAQE</sequence>
<name>A0A197JB31_9FUNG</name>
<dbReference type="EMBL" id="KV442198">
    <property type="protein sequence ID" value="OAQ22215.1"/>
    <property type="molecule type" value="Genomic_DNA"/>
</dbReference>
<accession>A0A197JB31</accession>
<protein>
    <submittedName>
        <fullName evidence="3">Uncharacterized protein</fullName>
    </submittedName>
</protein>
<reference evidence="3 4" key="1">
    <citation type="submission" date="2016-05" db="EMBL/GenBank/DDBJ databases">
        <title>Genome sequencing reveals origins of a unique bacterial endosymbiosis in the earliest lineages of terrestrial Fungi.</title>
        <authorList>
            <consortium name="DOE Joint Genome Institute"/>
            <person name="Uehling J."/>
            <person name="Gryganskyi A."/>
            <person name="Hameed K."/>
            <person name="Tschaplinski T."/>
            <person name="Misztal P."/>
            <person name="Wu S."/>
            <person name="Desiro A."/>
            <person name="Vande Pol N."/>
            <person name="Du Z.-Y."/>
            <person name="Zienkiewicz A."/>
            <person name="Zienkiewicz K."/>
            <person name="Morin E."/>
            <person name="Tisserant E."/>
            <person name="Splivallo R."/>
            <person name="Hainaut M."/>
            <person name="Henrissat B."/>
            <person name="Ohm R."/>
            <person name="Kuo A."/>
            <person name="Yan J."/>
            <person name="Lipzen A."/>
            <person name="Nolan M."/>
            <person name="Labutti K."/>
            <person name="Barry K."/>
            <person name="Goldstein A."/>
            <person name="Labbe J."/>
            <person name="Schadt C."/>
            <person name="Tuskan G."/>
            <person name="Grigoriev I."/>
            <person name="Martin F."/>
            <person name="Vilgalys R."/>
            <person name="Bonito G."/>
        </authorList>
    </citation>
    <scope>NUCLEOTIDE SEQUENCE [LARGE SCALE GENOMIC DNA]</scope>
    <source>
        <strain evidence="3 4">AG-77</strain>
    </source>
</reference>
<evidence type="ECO:0000313" key="4">
    <source>
        <dbReference type="Proteomes" id="UP000078512"/>
    </source>
</evidence>